<feature type="transmembrane region" description="Helical" evidence="5">
    <location>
        <begin position="162"/>
        <end position="179"/>
    </location>
</feature>
<evidence type="ECO:0000259" key="7">
    <source>
        <dbReference type="Pfam" id="PF11846"/>
    </source>
</evidence>
<feature type="transmembrane region" description="Helical" evidence="5">
    <location>
        <begin position="278"/>
        <end position="298"/>
    </location>
</feature>
<feature type="domain" description="Virulence factor membrane-bound polymerase C-terminal" evidence="7">
    <location>
        <begin position="414"/>
        <end position="604"/>
    </location>
</feature>
<feature type="transmembrane region" description="Helical" evidence="5">
    <location>
        <begin position="12"/>
        <end position="30"/>
    </location>
</feature>
<dbReference type="Pfam" id="PF04932">
    <property type="entry name" value="Wzy_C"/>
    <property type="match status" value="1"/>
</dbReference>
<evidence type="ECO:0000256" key="1">
    <source>
        <dbReference type="ARBA" id="ARBA00004141"/>
    </source>
</evidence>
<dbReference type="RefSeq" id="WP_116060674.1">
    <property type="nucleotide sequence ID" value="NZ_QRDZ01000007.1"/>
</dbReference>
<dbReference type="Pfam" id="PF11846">
    <property type="entry name" value="Wzy_C_2"/>
    <property type="match status" value="1"/>
</dbReference>
<feature type="transmembrane region" description="Helical" evidence="5">
    <location>
        <begin position="209"/>
        <end position="227"/>
    </location>
</feature>
<dbReference type="EMBL" id="QRDZ01000007">
    <property type="protein sequence ID" value="RED84041.1"/>
    <property type="molecule type" value="Genomic_DNA"/>
</dbReference>
<evidence type="ECO:0000256" key="4">
    <source>
        <dbReference type="ARBA" id="ARBA00023136"/>
    </source>
</evidence>
<feature type="transmembrane region" description="Helical" evidence="5">
    <location>
        <begin position="432"/>
        <end position="452"/>
    </location>
</feature>
<feature type="transmembrane region" description="Helical" evidence="5">
    <location>
        <begin position="370"/>
        <end position="398"/>
    </location>
</feature>
<evidence type="ECO:0000256" key="5">
    <source>
        <dbReference type="SAM" id="Phobius"/>
    </source>
</evidence>
<feature type="transmembrane region" description="Helical" evidence="5">
    <location>
        <begin position="67"/>
        <end position="86"/>
    </location>
</feature>
<comment type="subcellular location">
    <subcellularLocation>
        <location evidence="1">Membrane</location>
        <topology evidence="1">Multi-pass membrane protein</topology>
    </subcellularLocation>
</comment>
<evidence type="ECO:0000313" key="9">
    <source>
        <dbReference type="Proteomes" id="UP000256977"/>
    </source>
</evidence>
<evidence type="ECO:0000256" key="2">
    <source>
        <dbReference type="ARBA" id="ARBA00022692"/>
    </source>
</evidence>
<dbReference type="PANTHER" id="PTHR37422">
    <property type="entry name" value="TEICHURONIC ACID BIOSYNTHESIS PROTEIN TUAE"/>
    <property type="match status" value="1"/>
</dbReference>
<feature type="transmembrane region" description="Helical" evidence="5">
    <location>
        <begin position="239"/>
        <end position="258"/>
    </location>
</feature>
<evidence type="ECO:0000256" key="3">
    <source>
        <dbReference type="ARBA" id="ARBA00022989"/>
    </source>
</evidence>
<dbReference type="GO" id="GO:0016874">
    <property type="term" value="F:ligase activity"/>
    <property type="evidence" value="ECO:0007669"/>
    <property type="project" value="UniProtKB-KW"/>
</dbReference>
<keyword evidence="4 5" id="KW-0472">Membrane</keyword>
<keyword evidence="9" id="KW-1185">Reference proteome</keyword>
<gene>
    <name evidence="8" type="ORF">DFP98_107149</name>
</gene>
<feature type="transmembrane region" description="Helical" evidence="5">
    <location>
        <begin position="410"/>
        <end position="426"/>
    </location>
</feature>
<protein>
    <submittedName>
        <fullName evidence="8">O-antigen ligase</fullName>
    </submittedName>
</protein>
<feature type="transmembrane region" description="Helical" evidence="5">
    <location>
        <begin position="473"/>
        <end position="495"/>
    </location>
</feature>
<feature type="domain" description="O-antigen ligase-related" evidence="6">
    <location>
        <begin position="241"/>
        <end position="386"/>
    </location>
</feature>
<proteinExistence type="predicted"/>
<sequence>MGGSYTFDKPIYISLIGLSLALILQSWIAFRDAETISIKDPIVWIWLIPVTFIISAINGVSTYSSIYSIYIHVFYVIFFGAGCLIAKSKNTLNVLEQTLIISGYIVVLHGFLNWFGFVQYKDAIFGYRLAGAFQYPNAYAAFLIGFLFISITQILRSRSWKIYVLHSLMLVPIMLSIIFTLSRGGLILLIVSFFLYISIMNWRKQLISILIIATTVVVSIMVSSIIYNARAPSVNEEIVGGSLLILASGIVTFMIWVLKEKLVKLNEFMDRCKGSNRLVLPVSMLFIVGLLGFIIIQLDRVFSILPSLLQRLTAFDLGQAAFSDRFSFLKDALTMINQKPIFGYGGGGWSAVYEKYRSFPYTSNQAHDFIVQYIIEVGFLGGIVLLVLIGWIFFNYLMMHIKEDWSESESFTFVLVAGVLLMHSLVDFTLSFVYLASIVFLALGVMWGSVRISRNKTKEITNSKRNYRIVKSVFLSIVSIVAVILFVSSICLLQANDKFAYAIENIYKKNQIVPELNEAVKMQPLNPEYALFEINIKRQLYGQTKDQKLLSEIKSSIQKLEKTEPYNKHLYREHYSFLVQIGEYKEALKLIRNKENDFPWNAEQYEIYLSLLWQVGNNSSNEEEYWKEAHQLYEKIQDKEAFANKNNIQVDHFEINKAMKLTMGRILFSEGEYKQVSDMLGVLIQQSFDIPINVELSRLFIASTMLQDRLSEFRELYMNLITEVPQEKDNIERLVAEGKND</sequence>
<accession>A0A3D9KBY7</accession>
<dbReference type="InterPro" id="IPR021797">
    <property type="entry name" value="Wzy_C_2"/>
</dbReference>
<evidence type="ECO:0000259" key="6">
    <source>
        <dbReference type="Pfam" id="PF04932"/>
    </source>
</evidence>
<dbReference type="PANTHER" id="PTHR37422:SF13">
    <property type="entry name" value="LIPOPOLYSACCHARIDE BIOSYNTHESIS PROTEIN PA4999-RELATED"/>
    <property type="match status" value="1"/>
</dbReference>
<dbReference type="InterPro" id="IPR051533">
    <property type="entry name" value="WaaL-like"/>
</dbReference>
<dbReference type="Proteomes" id="UP000256977">
    <property type="component" value="Unassembled WGS sequence"/>
</dbReference>
<comment type="caution">
    <text evidence="8">The sequence shown here is derived from an EMBL/GenBank/DDBJ whole genome shotgun (WGS) entry which is preliminary data.</text>
</comment>
<dbReference type="AlphaFoldDB" id="A0A3D9KBY7"/>
<feature type="transmembrane region" description="Helical" evidence="5">
    <location>
        <begin position="137"/>
        <end position="155"/>
    </location>
</feature>
<reference evidence="8 9" key="1">
    <citation type="submission" date="2018-07" db="EMBL/GenBank/DDBJ databases">
        <title>Genomic Encyclopedia of Type Strains, Phase III (KMG-III): the genomes of soil and plant-associated and newly described type strains.</title>
        <authorList>
            <person name="Whitman W."/>
        </authorList>
    </citation>
    <scope>NUCLEOTIDE SEQUENCE [LARGE SCALE GENOMIC DNA]</scope>
    <source>
        <strain evidence="8 9">CECT 7287</strain>
    </source>
</reference>
<name>A0A3D9KBY7_9BACL</name>
<dbReference type="GO" id="GO:0016020">
    <property type="term" value="C:membrane"/>
    <property type="evidence" value="ECO:0007669"/>
    <property type="project" value="UniProtKB-SubCell"/>
</dbReference>
<keyword evidence="3 5" id="KW-1133">Transmembrane helix</keyword>
<feature type="transmembrane region" description="Helical" evidence="5">
    <location>
        <begin position="185"/>
        <end position="202"/>
    </location>
</feature>
<feature type="transmembrane region" description="Helical" evidence="5">
    <location>
        <begin position="42"/>
        <end position="61"/>
    </location>
</feature>
<evidence type="ECO:0000313" key="8">
    <source>
        <dbReference type="EMBL" id="RED84041.1"/>
    </source>
</evidence>
<keyword evidence="8" id="KW-0436">Ligase</keyword>
<dbReference type="InterPro" id="IPR007016">
    <property type="entry name" value="O-antigen_ligase-rel_domated"/>
</dbReference>
<keyword evidence="2 5" id="KW-0812">Transmembrane</keyword>
<organism evidence="8 9">
    <name type="scientific">Cohnella phaseoli</name>
    <dbReference type="NCBI Taxonomy" id="456490"/>
    <lineage>
        <taxon>Bacteria</taxon>
        <taxon>Bacillati</taxon>
        <taxon>Bacillota</taxon>
        <taxon>Bacilli</taxon>
        <taxon>Bacillales</taxon>
        <taxon>Paenibacillaceae</taxon>
        <taxon>Cohnella</taxon>
    </lineage>
</organism>
<feature type="transmembrane region" description="Helical" evidence="5">
    <location>
        <begin position="98"/>
        <end position="117"/>
    </location>
</feature>